<dbReference type="OrthoDB" id="9810372at2"/>
<evidence type="ECO:0000256" key="1">
    <source>
        <dbReference type="ARBA" id="ARBA00006479"/>
    </source>
</evidence>
<dbReference type="SUPFAM" id="SSF53067">
    <property type="entry name" value="Actin-like ATPase domain"/>
    <property type="match status" value="1"/>
</dbReference>
<dbReference type="EMBL" id="CP002628">
    <property type="protein sequence ID" value="AEB07702.1"/>
    <property type="molecule type" value="Genomic_DNA"/>
</dbReference>
<dbReference type="Pfam" id="PF00480">
    <property type="entry name" value="ROK"/>
    <property type="match status" value="1"/>
</dbReference>
<dbReference type="PANTHER" id="PTHR18964">
    <property type="entry name" value="ROK (REPRESSOR, ORF, KINASE) FAMILY"/>
    <property type="match status" value="1"/>
</dbReference>
<dbReference type="InterPro" id="IPR000600">
    <property type="entry name" value="ROK"/>
</dbReference>
<protein>
    <submittedName>
        <fullName evidence="2">ROK family protein</fullName>
    </submittedName>
</protein>
<accession>F2N926</accession>
<dbReference type="AlphaFoldDB" id="F2N926"/>
<dbReference type="STRING" id="700015.Corgl_1603"/>
<gene>
    <name evidence="2" type="ordered locus">Corgl_1603</name>
</gene>
<keyword evidence="3" id="KW-1185">Reference proteome</keyword>
<comment type="similarity">
    <text evidence="1">Belongs to the ROK (NagC/XylR) family.</text>
</comment>
<organism evidence="2 3">
    <name type="scientific">Coriobacterium glomerans (strain ATCC 49209 / DSM 20642 / JCM 10262 / PW2)</name>
    <dbReference type="NCBI Taxonomy" id="700015"/>
    <lineage>
        <taxon>Bacteria</taxon>
        <taxon>Bacillati</taxon>
        <taxon>Actinomycetota</taxon>
        <taxon>Coriobacteriia</taxon>
        <taxon>Coriobacteriales</taxon>
        <taxon>Coriobacteriaceae</taxon>
        <taxon>Coriobacterium</taxon>
    </lineage>
</organism>
<dbReference type="Proteomes" id="UP000006851">
    <property type="component" value="Chromosome"/>
</dbReference>
<evidence type="ECO:0000313" key="3">
    <source>
        <dbReference type="Proteomes" id="UP000006851"/>
    </source>
</evidence>
<dbReference type="Gene3D" id="3.30.420.40">
    <property type="match status" value="2"/>
</dbReference>
<sequence length="305" mass="32299">MKRYLGIDIGGTSIKWCVLDDDFAIADRGSVPTDFESPTDLIAALATIGRPYQDDIAGVGVSAPGGFYENDLDGIVHRGGALAYMDGFPLGRALREQLGVPVCVSNDGKCCALGEYKRGALRATRVGAVLTVGTGIGGGIVIGGHVVRGAHGFAGEFSFMSNNTEDCVAVEHVFGFTGGWLALRAAILEEKGIAGSAGVDGRKLFEWIDAGDEAARRGLERYARMFDSNLLNLQAVLDPEVFAIGGGISANPALVEALNQQLPTVLAHYTGFIRDIPHPVIRRAELGNDANLYGAVQELRDILHE</sequence>
<dbReference type="PANTHER" id="PTHR18964:SF170">
    <property type="entry name" value="SUGAR KINASE"/>
    <property type="match status" value="1"/>
</dbReference>
<reference evidence="3" key="1">
    <citation type="journal article" date="2013" name="Stand. Genomic Sci.">
        <title>Complete genome sequence of Coriobacterium glomerans type strain (PW2(T)) from the midgut of Pyrrhocoris apterus L. (red soldier bug).</title>
        <authorList>
            <person name="Stackebrandt E."/>
            <person name="Zeytun A."/>
            <person name="Lapidus A."/>
            <person name="Nolan M."/>
            <person name="Lucas S."/>
            <person name="Hammon N."/>
            <person name="Deshpande S."/>
            <person name="Cheng J.F."/>
            <person name="Tapia R."/>
            <person name="Goodwin L.A."/>
            <person name="Pitluck S."/>
            <person name="Liolios K."/>
            <person name="Pagani I."/>
            <person name="Ivanova N."/>
            <person name="Mavromatis K."/>
            <person name="Mikhailova N."/>
            <person name="Huntemann M."/>
            <person name="Pati A."/>
            <person name="Chen A."/>
            <person name="Palaniappan K."/>
            <person name="Chang Y.J."/>
            <person name="Land M."/>
            <person name="Hauser L."/>
            <person name="Rohde M."/>
            <person name="Pukall R."/>
            <person name="Goker M."/>
            <person name="Detter J.C."/>
            <person name="Woyke T."/>
            <person name="Bristow J."/>
            <person name="Eisen J.A."/>
            <person name="Markowitz V."/>
            <person name="Hugenholtz P."/>
            <person name="Kyrpides N.C."/>
            <person name="Klenk H.P."/>
        </authorList>
    </citation>
    <scope>NUCLEOTIDE SEQUENCE</scope>
    <source>
        <strain evidence="3">ATCC 49209 / DSM 20642 / JCM 10262 / PW2</strain>
    </source>
</reference>
<dbReference type="KEGG" id="cgo:Corgl_1603"/>
<dbReference type="eggNOG" id="COG1940">
    <property type="taxonomic scope" value="Bacteria"/>
</dbReference>
<name>F2N926_CORGP</name>
<dbReference type="HOGENOM" id="CLU_036604_0_2_11"/>
<dbReference type="InterPro" id="IPR043129">
    <property type="entry name" value="ATPase_NBD"/>
</dbReference>
<proteinExistence type="inferred from homology"/>
<evidence type="ECO:0000313" key="2">
    <source>
        <dbReference type="EMBL" id="AEB07702.1"/>
    </source>
</evidence>